<dbReference type="Proteomes" id="UP000886865">
    <property type="component" value="Unassembled WGS sequence"/>
</dbReference>
<feature type="domain" description="Semialdehyde dehydrogenase NAD-binding" evidence="9">
    <location>
        <begin position="3"/>
        <end position="142"/>
    </location>
</feature>
<dbReference type="Gene3D" id="3.30.360.10">
    <property type="entry name" value="Dihydrodipicolinate Reductase, domain 2"/>
    <property type="match status" value="1"/>
</dbReference>
<comment type="subcellular location">
    <subcellularLocation>
        <location evidence="7">Cytoplasm</location>
    </subcellularLocation>
</comment>
<evidence type="ECO:0000259" key="9">
    <source>
        <dbReference type="SMART" id="SM00859"/>
    </source>
</evidence>
<dbReference type="PANTHER" id="PTHR32338:SF10">
    <property type="entry name" value="N-ACETYL-GAMMA-GLUTAMYL-PHOSPHATE REDUCTASE, CHLOROPLASTIC-RELATED"/>
    <property type="match status" value="1"/>
</dbReference>
<reference evidence="10" key="2">
    <citation type="journal article" date="2021" name="PeerJ">
        <title>Extensive microbial diversity within the chicken gut microbiome revealed by metagenomics and culture.</title>
        <authorList>
            <person name="Gilroy R."/>
            <person name="Ravi A."/>
            <person name="Getino M."/>
            <person name="Pursley I."/>
            <person name="Horton D.L."/>
            <person name="Alikhan N.F."/>
            <person name="Baker D."/>
            <person name="Gharbi K."/>
            <person name="Hall N."/>
            <person name="Watson M."/>
            <person name="Adriaenssens E.M."/>
            <person name="Foster-Nyarko E."/>
            <person name="Jarju S."/>
            <person name="Secka A."/>
            <person name="Antonio M."/>
            <person name="Oren A."/>
            <person name="Chaudhuri R.R."/>
            <person name="La Ragione R."/>
            <person name="Hildebrand F."/>
            <person name="Pallen M.J."/>
        </authorList>
    </citation>
    <scope>NUCLEOTIDE SEQUENCE</scope>
    <source>
        <strain evidence="10">CHK152-2871</strain>
    </source>
</reference>
<dbReference type="AlphaFoldDB" id="A0A9D1FJ19"/>
<comment type="similarity">
    <text evidence="7">Belongs to the NAGSA dehydrogenase family. Type 1 subfamily.</text>
</comment>
<keyword evidence="2 7" id="KW-0055">Arginine biosynthesis</keyword>
<dbReference type="InterPro" id="IPR023013">
    <property type="entry name" value="AGPR_AS"/>
</dbReference>
<accession>A0A9D1FJ19</accession>
<evidence type="ECO:0000256" key="7">
    <source>
        <dbReference type="HAMAP-Rule" id="MF_00150"/>
    </source>
</evidence>
<comment type="caution">
    <text evidence="10">The sequence shown here is derived from an EMBL/GenBank/DDBJ whole genome shotgun (WGS) entry which is preliminary data.</text>
</comment>
<dbReference type="GO" id="GO:0051287">
    <property type="term" value="F:NAD binding"/>
    <property type="evidence" value="ECO:0007669"/>
    <property type="project" value="InterPro"/>
</dbReference>
<reference evidence="10" key="1">
    <citation type="submission" date="2020-10" db="EMBL/GenBank/DDBJ databases">
        <authorList>
            <person name="Gilroy R."/>
        </authorList>
    </citation>
    <scope>NUCLEOTIDE SEQUENCE</scope>
    <source>
        <strain evidence="10">CHK152-2871</strain>
    </source>
</reference>
<organism evidence="10 11">
    <name type="scientific">Candidatus Galligastranaerophilus intestinavium</name>
    <dbReference type="NCBI Taxonomy" id="2840836"/>
    <lineage>
        <taxon>Bacteria</taxon>
        <taxon>Candidatus Galligastranaerophilus</taxon>
    </lineage>
</organism>
<sequence>MIKAAIIGATGYSGAVLAAILAHHKNVEIVSLVSKSYCGQLFSDIYKNFKGVLDIELETENIEEISKKADVIFLALPHGIASAKINEDILNNTKVIDLGADFRLNNKETYEKWYKTEHFGQNLLNEAVYGLPEWNFEKIKHARLVANPGCYATASILAVAPLLKEGIIYPDEIIIDAKSGVTGAGRGLNIDTLFCECNETIKPYKVASHRHTPEIEQILGDISKQNVLINFTPHLIPMNRGILASVYLKPNKDFELNDIKEIYKKYYKDKPFIRLLDEEAQTRWTKGTNYCDISIFKDTRTKRIMVFSAIDNLYKGASGQAVQNMNIMFNLNEKTALQNIAIFP</sequence>
<dbReference type="InterPro" id="IPR000706">
    <property type="entry name" value="AGPR_type-1"/>
</dbReference>
<dbReference type="Gene3D" id="3.40.50.720">
    <property type="entry name" value="NAD(P)-binding Rossmann-like Domain"/>
    <property type="match status" value="1"/>
</dbReference>
<evidence type="ECO:0000256" key="1">
    <source>
        <dbReference type="ARBA" id="ARBA00004862"/>
    </source>
</evidence>
<dbReference type="SUPFAM" id="SSF51735">
    <property type="entry name" value="NAD(P)-binding Rossmann-fold domains"/>
    <property type="match status" value="1"/>
</dbReference>
<dbReference type="InterPro" id="IPR036291">
    <property type="entry name" value="NAD(P)-bd_dom_sf"/>
</dbReference>
<dbReference type="CDD" id="cd23934">
    <property type="entry name" value="AGPR_1_C"/>
    <property type="match status" value="1"/>
</dbReference>
<evidence type="ECO:0000256" key="4">
    <source>
        <dbReference type="ARBA" id="ARBA00022857"/>
    </source>
</evidence>
<comment type="catalytic activity">
    <reaction evidence="6 7">
        <text>N-acetyl-L-glutamate 5-semialdehyde + phosphate + NADP(+) = N-acetyl-L-glutamyl 5-phosphate + NADPH + H(+)</text>
        <dbReference type="Rhea" id="RHEA:21588"/>
        <dbReference type="ChEBI" id="CHEBI:15378"/>
        <dbReference type="ChEBI" id="CHEBI:29123"/>
        <dbReference type="ChEBI" id="CHEBI:43474"/>
        <dbReference type="ChEBI" id="CHEBI:57783"/>
        <dbReference type="ChEBI" id="CHEBI:57936"/>
        <dbReference type="ChEBI" id="CHEBI:58349"/>
        <dbReference type="EC" id="1.2.1.38"/>
    </reaction>
</comment>
<comment type="function">
    <text evidence="7">Catalyzes the NADPH-dependent reduction of N-acetyl-5-glutamyl phosphate to yield N-acetyl-L-glutamate 5-semialdehyde.</text>
</comment>
<evidence type="ECO:0000256" key="3">
    <source>
        <dbReference type="ARBA" id="ARBA00022605"/>
    </source>
</evidence>
<comment type="pathway">
    <text evidence="1 7">Amino-acid biosynthesis; L-arginine biosynthesis; N(2)-acetyl-L-ornithine from L-glutamate: step 3/4.</text>
</comment>
<protein>
    <recommendedName>
        <fullName evidence="7">N-acetyl-gamma-glutamyl-phosphate reductase</fullName>
        <shortName evidence="7">AGPR</shortName>
        <ecNumber evidence="7">1.2.1.38</ecNumber>
    </recommendedName>
    <alternativeName>
        <fullName evidence="7">N-acetyl-glutamate semialdehyde dehydrogenase</fullName>
        <shortName evidence="7">NAGSA dehydrogenase</shortName>
    </alternativeName>
</protein>
<evidence type="ECO:0000256" key="2">
    <source>
        <dbReference type="ARBA" id="ARBA00022571"/>
    </source>
</evidence>
<dbReference type="Pfam" id="PF22698">
    <property type="entry name" value="Semialdhyde_dhC_1"/>
    <property type="match status" value="1"/>
</dbReference>
<feature type="active site" evidence="7 8">
    <location>
        <position position="150"/>
    </location>
</feature>
<dbReference type="CDD" id="cd17895">
    <property type="entry name" value="AGPR_1_N"/>
    <property type="match status" value="1"/>
</dbReference>
<dbReference type="FunFam" id="3.30.360.10:FF:000014">
    <property type="entry name" value="N-acetyl-gamma-glutamyl-phosphate reductase"/>
    <property type="match status" value="1"/>
</dbReference>
<keyword evidence="3 7" id="KW-0028">Amino-acid biosynthesis</keyword>
<dbReference type="SMART" id="SM00859">
    <property type="entry name" value="Semialdhyde_dh"/>
    <property type="match status" value="1"/>
</dbReference>
<dbReference type="SUPFAM" id="SSF55347">
    <property type="entry name" value="Glyceraldehyde-3-phosphate dehydrogenase-like, C-terminal domain"/>
    <property type="match status" value="1"/>
</dbReference>
<evidence type="ECO:0000256" key="6">
    <source>
        <dbReference type="ARBA" id="ARBA00050557"/>
    </source>
</evidence>
<dbReference type="EC" id="1.2.1.38" evidence="7"/>
<dbReference type="EMBL" id="DVJQ01000050">
    <property type="protein sequence ID" value="HIS74623.1"/>
    <property type="molecule type" value="Genomic_DNA"/>
</dbReference>
<dbReference type="GO" id="GO:0070401">
    <property type="term" value="F:NADP+ binding"/>
    <property type="evidence" value="ECO:0007669"/>
    <property type="project" value="InterPro"/>
</dbReference>
<gene>
    <name evidence="7" type="primary">argC</name>
    <name evidence="10" type="ORF">IAA86_06350</name>
</gene>
<dbReference type="HAMAP" id="MF_00150">
    <property type="entry name" value="ArgC_type1"/>
    <property type="match status" value="1"/>
</dbReference>
<keyword evidence="4 7" id="KW-0521">NADP</keyword>
<dbReference type="GO" id="GO:0003942">
    <property type="term" value="F:N-acetyl-gamma-glutamyl-phosphate reductase activity"/>
    <property type="evidence" value="ECO:0007669"/>
    <property type="project" value="UniProtKB-UniRule"/>
</dbReference>
<dbReference type="InterPro" id="IPR050085">
    <property type="entry name" value="AGPR"/>
</dbReference>
<evidence type="ECO:0000313" key="10">
    <source>
        <dbReference type="EMBL" id="HIS74623.1"/>
    </source>
</evidence>
<keyword evidence="7" id="KW-0963">Cytoplasm</keyword>
<dbReference type="NCBIfam" id="TIGR01850">
    <property type="entry name" value="argC"/>
    <property type="match status" value="1"/>
</dbReference>
<dbReference type="GO" id="GO:0006526">
    <property type="term" value="P:L-arginine biosynthetic process"/>
    <property type="evidence" value="ECO:0007669"/>
    <property type="project" value="UniProtKB-UniRule"/>
</dbReference>
<evidence type="ECO:0000256" key="8">
    <source>
        <dbReference type="PROSITE-ProRule" id="PRU10010"/>
    </source>
</evidence>
<dbReference type="InterPro" id="IPR000534">
    <property type="entry name" value="Semialdehyde_DH_NAD-bd"/>
</dbReference>
<dbReference type="PANTHER" id="PTHR32338">
    <property type="entry name" value="N-ACETYL-GAMMA-GLUTAMYL-PHOSPHATE REDUCTASE, CHLOROPLASTIC-RELATED-RELATED"/>
    <property type="match status" value="1"/>
</dbReference>
<evidence type="ECO:0000313" key="11">
    <source>
        <dbReference type="Proteomes" id="UP000886865"/>
    </source>
</evidence>
<proteinExistence type="inferred from homology"/>
<dbReference type="GO" id="GO:0005737">
    <property type="term" value="C:cytoplasm"/>
    <property type="evidence" value="ECO:0007669"/>
    <property type="project" value="UniProtKB-SubCell"/>
</dbReference>
<keyword evidence="5 7" id="KW-0560">Oxidoreductase</keyword>
<dbReference type="Pfam" id="PF01118">
    <property type="entry name" value="Semialdhyde_dh"/>
    <property type="match status" value="1"/>
</dbReference>
<name>A0A9D1FJ19_9BACT</name>
<dbReference type="InterPro" id="IPR058924">
    <property type="entry name" value="AGPR_dimerisation_dom"/>
</dbReference>
<evidence type="ECO:0000256" key="5">
    <source>
        <dbReference type="ARBA" id="ARBA00023002"/>
    </source>
</evidence>
<dbReference type="PROSITE" id="PS01224">
    <property type="entry name" value="ARGC"/>
    <property type="match status" value="1"/>
</dbReference>